<dbReference type="Proteomes" id="UP000041254">
    <property type="component" value="Unassembled WGS sequence"/>
</dbReference>
<gene>
    <name evidence="1" type="ORF">Vbra_18577</name>
</gene>
<sequence length="249" mass="27827">MTDRRFHRDGCVIKKATSVCIENTAGAGDRLVGPKKARWLQSNLVRGLKDRHGQRLDPGGDFVDMLQRKRGRPIHDIFQFVDKDGAFCISRQLFDTMDGILKGKGGMHIVLLTGGEDQLEDDMKAVRHLKEQLGRAFFEASLRLLNVGREGDRLASADEMECVMLRCVRGLPVGNEQENMRLERSFSDIFQFVDKDGASSITKQHFTTVSSILSGGMDILLLTGGKDRVDGDREAVRHLKEQLGETCAH</sequence>
<reference evidence="1 2" key="1">
    <citation type="submission" date="2014-11" db="EMBL/GenBank/DDBJ databases">
        <authorList>
            <person name="Zhu J."/>
            <person name="Qi W."/>
            <person name="Song R."/>
        </authorList>
    </citation>
    <scope>NUCLEOTIDE SEQUENCE [LARGE SCALE GENOMIC DNA]</scope>
</reference>
<dbReference type="InParanoid" id="A0A0G4GS79"/>
<proteinExistence type="predicted"/>
<name>A0A0G4GS79_VITBC</name>
<keyword evidence="2" id="KW-1185">Reference proteome</keyword>
<dbReference type="EMBL" id="CDMY01000782">
    <property type="protein sequence ID" value="CEM33470.1"/>
    <property type="molecule type" value="Genomic_DNA"/>
</dbReference>
<protein>
    <recommendedName>
        <fullName evidence="3">EF-hand domain-containing protein</fullName>
    </recommendedName>
</protein>
<evidence type="ECO:0000313" key="2">
    <source>
        <dbReference type="Proteomes" id="UP000041254"/>
    </source>
</evidence>
<accession>A0A0G4GS79</accession>
<dbReference type="VEuPathDB" id="CryptoDB:Vbra_18577"/>
<evidence type="ECO:0000313" key="1">
    <source>
        <dbReference type="EMBL" id="CEM33470.1"/>
    </source>
</evidence>
<dbReference type="AlphaFoldDB" id="A0A0G4GS79"/>
<evidence type="ECO:0008006" key="3">
    <source>
        <dbReference type="Google" id="ProtNLM"/>
    </source>
</evidence>
<organism evidence="1 2">
    <name type="scientific">Vitrella brassicaformis (strain CCMP3155)</name>
    <dbReference type="NCBI Taxonomy" id="1169540"/>
    <lineage>
        <taxon>Eukaryota</taxon>
        <taxon>Sar</taxon>
        <taxon>Alveolata</taxon>
        <taxon>Colpodellida</taxon>
        <taxon>Vitrellaceae</taxon>
        <taxon>Vitrella</taxon>
    </lineage>
</organism>